<keyword evidence="2" id="KW-1185">Reference proteome</keyword>
<dbReference type="EMBL" id="MDET01000023">
    <property type="protein sequence ID" value="OQM74712.1"/>
    <property type="molecule type" value="Genomic_DNA"/>
</dbReference>
<dbReference type="Pfam" id="PF04883">
    <property type="entry name" value="HK97-gp10_like"/>
    <property type="match status" value="1"/>
</dbReference>
<evidence type="ECO:0000313" key="2">
    <source>
        <dbReference type="Proteomes" id="UP000191905"/>
    </source>
</evidence>
<dbReference type="NCBIfam" id="TIGR01725">
    <property type="entry name" value="phge_HK97_gp10"/>
    <property type="match status" value="1"/>
</dbReference>
<proteinExistence type="predicted"/>
<dbReference type="Proteomes" id="UP000191905">
    <property type="component" value="Unassembled WGS sequence"/>
</dbReference>
<name>A0A1V8RNC5_9HYPH</name>
<evidence type="ECO:0008006" key="3">
    <source>
        <dbReference type="Google" id="ProtNLM"/>
    </source>
</evidence>
<protein>
    <recommendedName>
        <fullName evidence="3">HK97 gp10 family phage protein</fullName>
    </recommendedName>
</protein>
<dbReference type="RefSeq" id="WP_080920251.1">
    <property type="nucleotide sequence ID" value="NZ_MDET01000023.1"/>
</dbReference>
<dbReference type="InterPro" id="IPR010064">
    <property type="entry name" value="HK97-gp10_tail"/>
</dbReference>
<organism evidence="1 2">
    <name type="scientific">Manganibacter manganicus</name>
    <dbReference type="NCBI Taxonomy" id="1873176"/>
    <lineage>
        <taxon>Bacteria</taxon>
        <taxon>Pseudomonadati</taxon>
        <taxon>Pseudomonadota</taxon>
        <taxon>Alphaproteobacteria</taxon>
        <taxon>Hyphomicrobiales</taxon>
        <taxon>Phyllobacteriaceae</taxon>
        <taxon>Manganibacter</taxon>
    </lineage>
</organism>
<gene>
    <name evidence="1" type="ORF">BFN67_03485</name>
</gene>
<reference evidence="1 2" key="1">
    <citation type="journal article" date="2016" name="Int. J. Syst. Evol. Microbiol.">
        <title>Pseudaminobacter manganicus sp. nov., isolated from sludge of a manganese mine.</title>
        <authorList>
            <person name="Li J."/>
            <person name="Huang J."/>
            <person name="Liao S."/>
            <person name="Wang G."/>
        </authorList>
    </citation>
    <scope>NUCLEOTIDE SEQUENCE [LARGE SCALE GENOMIC DNA]</scope>
    <source>
        <strain evidence="1 2">JH-7</strain>
    </source>
</reference>
<dbReference type="AlphaFoldDB" id="A0A1V8RNC5"/>
<accession>A0A1V8RNC5</accession>
<evidence type="ECO:0000313" key="1">
    <source>
        <dbReference type="EMBL" id="OQM74712.1"/>
    </source>
</evidence>
<dbReference type="STRING" id="1873176.BFN67_03485"/>
<sequence length="140" mass="15227">MADNGLANTLAAIERARKAPREIIMPALIKSAEELAAAQKALAETSRDTGALIDSITVTLPGQSTPPYSMEGGLRMANPTEAIVTAGNSDVRYAHLVEYGTKEAEAQPYFWPAYRLLKNRIKNRIKRAAKKAVKEGFNGR</sequence>
<comment type="caution">
    <text evidence="1">The sequence shown here is derived from an EMBL/GenBank/DDBJ whole genome shotgun (WGS) entry which is preliminary data.</text>
</comment>
<dbReference type="OrthoDB" id="8480914at2"/>